<dbReference type="EMBL" id="MN740522">
    <property type="protein sequence ID" value="QHU31053.1"/>
    <property type="molecule type" value="Genomic_DNA"/>
</dbReference>
<dbReference type="AlphaFoldDB" id="A0A6C0LKH1"/>
<reference evidence="1" key="1">
    <citation type="journal article" date="2020" name="Nature">
        <title>Giant virus diversity and host interactions through global metagenomics.</title>
        <authorList>
            <person name="Schulz F."/>
            <person name="Roux S."/>
            <person name="Paez-Espino D."/>
            <person name="Jungbluth S."/>
            <person name="Walsh D.A."/>
            <person name="Denef V.J."/>
            <person name="McMahon K.D."/>
            <person name="Konstantinidis K.T."/>
            <person name="Eloe-Fadrosh E.A."/>
            <person name="Kyrpides N.C."/>
            <person name="Woyke T."/>
        </authorList>
    </citation>
    <scope>NUCLEOTIDE SEQUENCE</scope>
    <source>
        <strain evidence="1">GVMAG-M-3300027892-73</strain>
    </source>
</reference>
<organism evidence="1">
    <name type="scientific">viral metagenome</name>
    <dbReference type="NCBI Taxonomy" id="1070528"/>
    <lineage>
        <taxon>unclassified sequences</taxon>
        <taxon>metagenomes</taxon>
        <taxon>organismal metagenomes</taxon>
    </lineage>
</organism>
<proteinExistence type="predicted"/>
<protein>
    <submittedName>
        <fullName evidence="1">Uncharacterized protein</fullName>
    </submittedName>
</protein>
<accession>A0A6C0LKH1</accession>
<evidence type="ECO:0000313" key="1">
    <source>
        <dbReference type="EMBL" id="QHU31053.1"/>
    </source>
</evidence>
<sequence>MSYLPQPPRAWSRVQSIPYCSDPFIPNTIKYEVYVPRIKKNVSPGVADLQDQILYKGNILQYKNNSSNLTKKQRYSQIAKGNWVCKKTYATQSQTYSNPNTSSLLRVNSVSVPVNNITGSVNNPSGPFQYGVPNPFDCSSSDIVEGGTLVCNTLANPCTNEIIKRFPVRNCFLITASDVPGFSNPNVIRDLCWDPRINTYYPRVRRTMNNSGNKWPQNYKGFVSACRPKIPIVV</sequence>
<name>A0A6C0LKH1_9ZZZZ</name>